<dbReference type="HOGENOM" id="CLU_038053_1_2_9"/>
<dbReference type="PANTHER" id="PTHR21248:SF20">
    <property type="entry name" value="CARDIOLIPIN SYNTHASE YWIE-RELATED"/>
    <property type="match status" value="1"/>
</dbReference>
<dbReference type="Gene3D" id="3.30.870.10">
    <property type="entry name" value="Endonuclease Chain A"/>
    <property type="match status" value="2"/>
</dbReference>
<evidence type="ECO:0000256" key="1">
    <source>
        <dbReference type="ARBA" id="ARBA00004651"/>
    </source>
</evidence>
<keyword evidence="8 12" id="KW-0443">Lipid metabolism</keyword>
<keyword evidence="7 12" id="KW-1133">Transmembrane helix</keyword>
<dbReference type="EC" id="2.7.8.-" evidence="12 13"/>
<dbReference type="Proteomes" id="UP000031829">
    <property type="component" value="Chromosome"/>
</dbReference>
<keyword evidence="4 12" id="KW-0808">Transferase</keyword>
<evidence type="ECO:0000256" key="3">
    <source>
        <dbReference type="ARBA" id="ARBA00022516"/>
    </source>
</evidence>
<dbReference type="PANTHER" id="PTHR21248">
    <property type="entry name" value="CARDIOLIPIN SYNTHASE"/>
    <property type="match status" value="1"/>
</dbReference>
<feature type="transmembrane region" description="Helical" evidence="12">
    <location>
        <begin position="61"/>
        <end position="79"/>
    </location>
</feature>
<gene>
    <name evidence="14" type="primary">cls</name>
    <name evidence="14" type="ORF">BG04_3787</name>
</gene>
<dbReference type="Pfam" id="PF13396">
    <property type="entry name" value="PLDc_N"/>
    <property type="match status" value="1"/>
</dbReference>
<reference evidence="14 15" key="1">
    <citation type="journal article" date="2015" name="Genome Announc.">
        <title>Complete genome sequences for 35 biothreat assay-relevant bacillus species.</title>
        <authorList>
            <person name="Johnson S.L."/>
            <person name="Daligault H.E."/>
            <person name="Davenport K.W."/>
            <person name="Jaissle J."/>
            <person name="Frey K.G."/>
            <person name="Ladner J.T."/>
            <person name="Broomall S.M."/>
            <person name="Bishop-Lilly K.A."/>
            <person name="Bruce D.C."/>
            <person name="Gibbons H.S."/>
            <person name="Coyne S.R."/>
            <person name="Lo C.C."/>
            <person name="Meincke L."/>
            <person name="Munk A.C."/>
            <person name="Koroleva G.I."/>
            <person name="Rosenzweig C.N."/>
            <person name="Palacios G.F."/>
            <person name="Redden C.L."/>
            <person name="Minogue T.D."/>
            <person name="Chain P.S."/>
        </authorList>
    </citation>
    <scope>NUCLEOTIDE SEQUENCE [LARGE SCALE GENOMIC DNA]</scope>
    <source>
        <strain evidence="15">ATCC 14581 / DSM 32 / JCM 2506 / NBRC 15308 / NCIMB 9376 / NCTC 10342 / NRRL B-14308 / VKM B-512</strain>
    </source>
</reference>
<dbReference type="CDD" id="cd09112">
    <property type="entry name" value="PLDc_CLS_2"/>
    <property type="match status" value="1"/>
</dbReference>
<keyword evidence="11 12" id="KW-1208">Phospholipid metabolism</keyword>
<keyword evidence="5 12" id="KW-0812">Transmembrane</keyword>
<protein>
    <recommendedName>
        <fullName evidence="12 13">Cardiolipin synthase</fullName>
        <shortName evidence="12">CL synthase</shortName>
        <ecNumber evidence="12 13">2.7.8.-</ecNumber>
    </recommendedName>
</protein>
<dbReference type="InterPro" id="IPR022924">
    <property type="entry name" value="Cardiolipin_synthase"/>
</dbReference>
<keyword evidence="2 12" id="KW-1003">Cell membrane</keyword>
<dbReference type="InterPro" id="IPR025202">
    <property type="entry name" value="PLD-like_dom"/>
</dbReference>
<dbReference type="PROSITE" id="PS50035">
    <property type="entry name" value="PLD"/>
    <property type="match status" value="2"/>
</dbReference>
<feature type="active site" evidence="12">
    <location>
        <position position="249"/>
    </location>
</feature>
<evidence type="ECO:0000256" key="8">
    <source>
        <dbReference type="ARBA" id="ARBA00023098"/>
    </source>
</evidence>
<dbReference type="InterPro" id="IPR030874">
    <property type="entry name" value="Cardiolipin_synth_Firmi"/>
</dbReference>
<keyword evidence="3 12" id="KW-0444">Lipid biosynthesis</keyword>
<proteinExistence type="inferred from homology"/>
<feature type="transmembrane region" description="Helical" evidence="12">
    <location>
        <begin position="32"/>
        <end position="49"/>
    </location>
</feature>
<dbReference type="InterPro" id="IPR001736">
    <property type="entry name" value="PLipase_D/transphosphatidylase"/>
</dbReference>
<dbReference type="GO" id="GO:0032049">
    <property type="term" value="P:cardiolipin biosynthetic process"/>
    <property type="evidence" value="ECO:0007669"/>
    <property type="project" value="UniProtKB-UniRule"/>
</dbReference>
<dbReference type="CDD" id="cd09110">
    <property type="entry name" value="PLDc_CLS_1"/>
    <property type="match status" value="1"/>
</dbReference>
<evidence type="ECO:0000313" key="15">
    <source>
        <dbReference type="Proteomes" id="UP000031829"/>
    </source>
</evidence>
<evidence type="ECO:0000256" key="2">
    <source>
        <dbReference type="ARBA" id="ARBA00022475"/>
    </source>
</evidence>
<dbReference type="GeneID" id="93641835"/>
<evidence type="ECO:0000256" key="13">
    <source>
        <dbReference type="NCBIfam" id="TIGR04265"/>
    </source>
</evidence>
<dbReference type="RefSeq" id="WP_034653320.1">
    <property type="nucleotide sequence ID" value="NZ_BCVB01000002.1"/>
</dbReference>
<evidence type="ECO:0000313" key="14">
    <source>
        <dbReference type="EMBL" id="AJI25450.1"/>
    </source>
</evidence>
<evidence type="ECO:0000256" key="6">
    <source>
        <dbReference type="ARBA" id="ARBA00022737"/>
    </source>
</evidence>
<feature type="active site" evidence="12">
    <location>
        <position position="420"/>
    </location>
</feature>
<feature type="active site" evidence="12">
    <location>
        <position position="425"/>
    </location>
</feature>
<evidence type="ECO:0000256" key="5">
    <source>
        <dbReference type="ARBA" id="ARBA00022692"/>
    </source>
</evidence>
<dbReference type="Pfam" id="PF13091">
    <property type="entry name" value="PLDc_2"/>
    <property type="match status" value="2"/>
</dbReference>
<dbReference type="SUPFAM" id="SSF56024">
    <property type="entry name" value="Phospholipase D/nuclease"/>
    <property type="match status" value="2"/>
</dbReference>
<name>A0A0B6AKR6_PRIM2</name>
<comment type="catalytic activity">
    <reaction evidence="12">
        <text>2 a 1,2-diacyl-sn-glycero-3-phospho-(1'-sn-glycerol) = a cardiolipin + glycerol</text>
        <dbReference type="Rhea" id="RHEA:31451"/>
        <dbReference type="ChEBI" id="CHEBI:17754"/>
        <dbReference type="ChEBI" id="CHEBI:62237"/>
        <dbReference type="ChEBI" id="CHEBI:64716"/>
    </reaction>
</comment>
<evidence type="ECO:0000256" key="4">
    <source>
        <dbReference type="ARBA" id="ARBA00022679"/>
    </source>
</evidence>
<feature type="transmembrane region" description="Helical" evidence="12">
    <location>
        <begin position="7"/>
        <end position="26"/>
    </location>
</feature>
<dbReference type="SMART" id="SM00155">
    <property type="entry name" value="PLDc"/>
    <property type="match status" value="2"/>
</dbReference>
<evidence type="ECO:0000256" key="7">
    <source>
        <dbReference type="ARBA" id="ARBA00022989"/>
    </source>
</evidence>
<feature type="active site" evidence="12">
    <location>
        <position position="242"/>
    </location>
</feature>
<keyword evidence="6" id="KW-0677">Repeat</keyword>
<comment type="similarity">
    <text evidence="12">Belongs to the phospholipase D family. Cardiolipin synthase subfamily.</text>
</comment>
<evidence type="ECO:0000256" key="9">
    <source>
        <dbReference type="ARBA" id="ARBA00023136"/>
    </source>
</evidence>
<feature type="active site" evidence="12">
    <location>
        <position position="244"/>
    </location>
</feature>
<keyword evidence="10 12" id="KW-0594">Phospholipid biosynthesis</keyword>
<dbReference type="KEGG" id="bmeg:BG04_3787"/>
<comment type="function">
    <text evidence="12">Catalyzes the reversible phosphatidyl group transfer from one phosphatidylglycerol molecule to another to form cardiolipin (CL) (diphosphatidylglycerol) and glycerol.</text>
</comment>
<organism evidence="14 15">
    <name type="scientific">Priestia megaterium (strain ATCC 14581 / DSM 32 / CCUG 1817 / JCM 2506 / NBRC 15308 / NCIMB 9376 / NCTC 10342 / NRRL B-14308 / VKM B-512 / Ford 19)</name>
    <name type="common">Bacillus megaterium</name>
    <dbReference type="NCBI Taxonomy" id="1348623"/>
    <lineage>
        <taxon>Bacteria</taxon>
        <taxon>Bacillati</taxon>
        <taxon>Bacillota</taxon>
        <taxon>Bacilli</taxon>
        <taxon>Bacillales</taxon>
        <taxon>Bacillaceae</taxon>
        <taxon>Priestia</taxon>
    </lineage>
</organism>
<dbReference type="FunFam" id="3.30.870.10:FF:000014">
    <property type="entry name" value="Cardiolipin synthase"/>
    <property type="match status" value="1"/>
</dbReference>
<comment type="subcellular location">
    <subcellularLocation>
        <location evidence="1 12">Cell membrane</location>
        <topology evidence="1 12">Multi-pass membrane protein</topology>
    </subcellularLocation>
</comment>
<dbReference type="AlphaFoldDB" id="A0A0B6AKR6"/>
<dbReference type="GO" id="GO:0005886">
    <property type="term" value="C:plasma membrane"/>
    <property type="evidence" value="ECO:0007669"/>
    <property type="project" value="UniProtKB-SubCell"/>
</dbReference>
<dbReference type="NCBIfam" id="TIGR04265">
    <property type="entry name" value="bac_cardiolipin"/>
    <property type="match status" value="1"/>
</dbReference>
<dbReference type="GO" id="GO:0008808">
    <property type="term" value="F:cardiolipin synthase activity"/>
    <property type="evidence" value="ECO:0007669"/>
    <property type="project" value="UniProtKB-UniRule"/>
</dbReference>
<sequence length="500" mass="58338">MKKRRLDFIFLFIILLSIYAFFFTSIDVHWKYALVGLYGVIIFICMYSLMLENRTPESTLVWMYVLFFFPVAGFFFYLYSGQLYLKGHMFKKKRMHNREMLRKMADKETTPDLSPLQSHQRYFAQYLQCVSLTKMNVHTKTYVLKNGQETFNEIKKHLQLAKQFIHMEYYMFHSDSLGKEIIDILIKKASEGIEVRFTFDTMGSFTLSGSDIKRMKKANIKVHPFLPIKYGFFNQKFNFRNHRKIVIIDGQVGFVGGLNVGDEYLGKNKKIGFWRDTHLMLKGESVQTLHSIFMFDWEYVSGECLINNEVYTKPHPVEGEGFVQVVATGPDTQENMSDYYYTMITSATKSIWISTPYFVPNEAIRTALRIAARKGVEVRIMVPEINDGFLTQYGTRSYFAELLRCGIEVYSYKKGFLHQKIVIIDGDMASVGTANMDMRSFHLNFEVNAFLIEGETIQTLIKNYEEDIEDSHLIKPVAFYKRSLVERSKESFARLFSGVL</sequence>
<feature type="active site" evidence="12">
    <location>
        <position position="418"/>
    </location>
</feature>
<evidence type="ECO:0000256" key="10">
    <source>
        <dbReference type="ARBA" id="ARBA00023209"/>
    </source>
</evidence>
<evidence type="ECO:0000256" key="11">
    <source>
        <dbReference type="ARBA" id="ARBA00023264"/>
    </source>
</evidence>
<dbReference type="EMBL" id="CP009920">
    <property type="protein sequence ID" value="AJI25450.1"/>
    <property type="molecule type" value="Genomic_DNA"/>
</dbReference>
<keyword evidence="9 12" id="KW-0472">Membrane</keyword>
<evidence type="ECO:0000256" key="12">
    <source>
        <dbReference type="HAMAP-Rule" id="MF_01916"/>
    </source>
</evidence>
<dbReference type="HAMAP" id="MF_01916">
    <property type="entry name" value="Cardiolipin_synth_Cls"/>
    <property type="match status" value="1"/>
</dbReference>
<accession>A0A0B6AKR6</accession>
<dbReference type="InterPro" id="IPR027379">
    <property type="entry name" value="CLS_N"/>
</dbReference>